<evidence type="ECO:0000313" key="4">
    <source>
        <dbReference type="EMBL" id="RJX41416.1"/>
    </source>
</evidence>
<organism evidence="4 5">
    <name type="scientific">Paenibacillus pinisoli</name>
    <dbReference type="NCBI Taxonomy" id="1276110"/>
    <lineage>
        <taxon>Bacteria</taxon>
        <taxon>Bacillati</taxon>
        <taxon>Bacillota</taxon>
        <taxon>Bacilli</taxon>
        <taxon>Bacillales</taxon>
        <taxon>Paenibacillaceae</taxon>
        <taxon>Paenibacillus</taxon>
    </lineage>
</organism>
<dbReference type="InterPro" id="IPR050570">
    <property type="entry name" value="Cell_wall_metabolism_enzyme"/>
</dbReference>
<evidence type="ECO:0000256" key="1">
    <source>
        <dbReference type="ARBA" id="ARBA00022729"/>
    </source>
</evidence>
<keyword evidence="1" id="KW-0732">Signal</keyword>
<dbReference type="InterPro" id="IPR011055">
    <property type="entry name" value="Dup_hybrid_motif"/>
</dbReference>
<evidence type="ECO:0000256" key="2">
    <source>
        <dbReference type="SAM" id="MobiDB-lite"/>
    </source>
</evidence>
<reference evidence="4 5" key="1">
    <citation type="submission" date="2018-09" db="EMBL/GenBank/DDBJ databases">
        <title>Paenibacillus aracenensis nov. sp. isolated from a cave in southern Spain.</title>
        <authorList>
            <person name="Jurado V."/>
            <person name="Gutierrez-Patricio S."/>
            <person name="Gonzalez-Pimentel J.L."/>
            <person name="Miller A.Z."/>
            <person name="Laiz L."/>
            <person name="Saiz-Jimenez C."/>
        </authorList>
    </citation>
    <scope>NUCLEOTIDE SEQUENCE [LARGE SCALE GENOMIC DNA]</scope>
    <source>
        <strain evidence="4 5">JCM 19203</strain>
    </source>
</reference>
<dbReference type="CDD" id="cd12797">
    <property type="entry name" value="M23_peptidase"/>
    <property type="match status" value="1"/>
</dbReference>
<dbReference type="EMBL" id="QXQB01000001">
    <property type="protein sequence ID" value="RJX41416.1"/>
    <property type="molecule type" value="Genomic_DNA"/>
</dbReference>
<dbReference type="Gene3D" id="2.70.70.10">
    <property type="entry name" value="Glucose Permease (Domain IIA)"/>
    <property type="match status" value="1"/>
</dbReference>
<feature type="domain" description="M23ase beta-sheet core" evidence="3">
    <location>
        <begin position="234"/>
        <end position="323"/>
    </location>
</feature>
<comment type="caution">
    <text evidence="4">The sequence shown here is derived from an EMBL/GenBank/DDBJ whole genome shotgun (WGS) entry which is preliminary data.</text>
</comment>
<dbReference type="InterPro" id="IPR016047">
    <property type="entry name" value="M23ase_b-sheet_dom"/>
</dbReference>
<evidence type="ECO:0000259" key="3">
    <source>
        <dbReference type="Pfam" id="PF01551"/>
    </source>
</evidence>
<dbReference type="RefSeq" id="WP_120107832.1">
    <property type="nucleotide sequence ID" value="NZ_QXQB01000001.1"/>
</dbReference>
<keyword evidence="5" id="KW-1185">Reference proteome</keyword>
<protein>
    <submittedName>
        <fullName evidence="4">M23 family peptidase</fullName>
    </submittedName>
</protein>
<dbReference type="GO" id="GO:0004222">
    <property type="term" value="F:metalloendopeptidase activity"/>
    <property type="evidence" value="ECO:0007669"/>
    <property type="project" value="TreeGrafter"/>
</dbReference>
<evidence type="ECO:0000313" key="5">
    <source>
        <dbReference type="Proteomes" id="UP000267798"/>
    </source>
</evidence>
<dbReference type="OrthoDB" id="2986589at2"/>
<feature type="region of interest" description="Disordered" evidence="2">
    <location>
        <begin position="24"/>
        <end position="119"/>
    </location>
</feature>
<proteinExistence type="predicted"/>
<dbReference type="SUPFAM" id="SSF51261">
    <property type="entry name" value="Duplicated hybrid motif"/>
    <property type="match status" value="1"/>
</dbReference>
<dbReference type="AlphaFoldDB" id="A0A3A6PNX7"/>
<sequence length="330" mass="36202">MGLRDDVKQRRHAKIRSLLHHYNESQNEYEADKPAVEWGSGARRGSQSSNTLHEEPLPKKQSDLSYRDGAELPVSDKGKARSQDPELAWKQNPNPWAAWDEERGQGGARSYVKSQHTDDFDPPRVSGWKRIRNDLAWKFAISAALFGGIWAMFENDYPWTAKGQAFVSEAMSSEIDFASVASWYNDMFAGSPSFIPIFGGSSGQAALVDGQPKGPVVSPLEGATVVRTFADLLNGVELAGDPEAPVAAAETGRVIQVSAQGDSVLIQHANERTTIYGKLAAVNVTVNDWVEAGQTIGKLQPAGRDGHSFLYFAVKQKDRYMDPLDVIPID</sequence>
<name>A0A3A6PNX7_9BACL</name>
<dbReference type="Pfam" id="PF01551">
    <property type="entry name" value="Peptidase_M23"/>
    <property type="match status" value="1"/>
</dbReference>
<dbReference type="PANTHER" id="PTHR21666">
    <property type="entry name" value="PEPTIDASE-RELATED"/>
    <property type="match status" value="1"/>
</dbReference>
<accession>A0A3A6PNX7</accession>
<feature type="compositionally biased region" description="Basic and acidic residues" evidence="2">
    <location>
        <begin position="52"/>
        <end position="84"/>
    </location>
</feature>
<dbReference type="PANTHER" id="PTHR21666:SF289">
    <property type="entry name" value="L-ALA--D-GLU ENDOPEPTIDASE"/>
    <property type="match status" value="1"/>
</dbReference>
<dbReference type="Proteomes" id="UP000267798">
    <property type="component" value="Unassembled WGS sequence"/>
</dbReference>
<gene>
    <name evidence="4" type="ORF">D3P09_05425</name>
</gene>